<dbReference type="CDD" id="cd05371">
    <property type="entry name" value="HSD10-like_SDR_c"/>
    <property type="match status" value="1"/>
</dbReference>
<dbReference type="InterPro" id="IPR002347">
    <property type="entry name" value="SDR_fam"/>
</dbReference>
<dbReference type="Gene3D" id="3.40.50.720">
    <property type="entry name" value="NAD(P)-binding Rossmann-like Domain"/>
    <property type="match status" value="1"/>
</dbReference>
<dbReference type="GO" id="GO:0016491">
    <property type="term" value="F:oxidoreductase activity"/>
    <property type="evidence" value="ECO:0007669"/>
    <property type="project" value="UniProtKB-KW"/>
</dbReference>
<comment type="similarity">
    <text evidence="1 3">Belongs to the short-chain dehydrogenases/reductases (SDR) family.</text>
</comment>
<evidence type="ECO:0000313" key="6">
    <source>
        <dbReference type="Proteomes" id="UP000319449"/>
    </source>
</evidence>
<dbReference type="InterPro" id="IPR057326">
    <property type="entry name" value="KR_dom"/>
</dbReference>
<dbReference type="PANTHER" id="PTHR43658">
    <property type="entry name" value="SHORT-CHAIN DEHYDROGENASE/REDUCTASE"/>
    <property type="match status" value="1"/>
</dbReference>
<dbReference type="SMART" id="SM00822">
    <property type="entry name" value="PKS_KR"/>
    <property type="match status" value="1"/>
</dbReference>
<dbReference type="InterPro" id="IPR036291">
    <property type="entry name" value="NAD(P)-bd_dom_sf"/>
</dbReference>
<name>A0A562WS53_9BACT</name>
<feature type="domain" description="Ketoreductase" evidence="4">
    <location>
        <begin position="6"/>
        <end position="192"/>
    </location>
</feature>
<dbReference type="RefSeq" id="WP_145017004.1">
    <property type="nucleotide sequence ID" value="NZ_VLLN01000001.1"/>
</dbReference>
<keyword evidence="2" id="KW-0560">Oxidoreductase</keyword>
<dbReference type="SUPFAM" id="SSF51735">
    <property type="entry name" value="NAD(P)-binding Rossmann-fold domains"/>
    <property type="match status" value="1"/>
</dbReference>
<dbReference type="PRINTS" id="PR00080">
    <property type="entry name" value="SDRFAMILY"/>
</dbReference>
<dbReference type="Pfam" id="PF00106">
    <property type="entry name" value="adh_short"/>
    <property type="match status" value="1"/>
</dbReference>
<reference evidence="5 6" key="1">
    <citation type="submission" date="2019-07" db="EMBL/GenBank/DDBJ databases">
        <title>Genomic Encyclopedia of Archaeal and Bacterial Type Strains, Phase II (KMG-II): from individual species to whole genera.</title>
        <authorList>
            <person name="Goeker M."/>
        </authorList>
    </citation>
    <scope>NUCLEOTIDE SEQUENCE [LARGE SCALE GENOMIC DNA]</scope>
    <source>
        <strain evidence="5 6">ATCC BAA-1139</strain>
    </source>
</reference>
<sequence>MQISKATFIITGAGSGLGAATARSLAAAGGNVVIADVSSEAGENIVSELGASARFVQTDVASEESAKSCVAAAVATFGGLHGLINCAGIAPAEKVVGKEGPHRLETFTRCITINLIGTFNMIRLAAEAMLKNEPNENGERGIIINTASIAAFEGQLGQVAYAASKGGIVGMTLPIAREFAPKGIRVMAIAPGIFDTAMMAAMPENVRDSLAQMIPFPSRFGKPTEYASLACHIIENVMLNGEVVRIDGAIRMGAR</sequence>
<dbReference type="InterPro" id="IPR020904">
    <property type="entry name" value="Sc_DH/Rdtase_CS"/>
</dbReference>
<comment type="caution">
    <text evidence="5">The sequence shown here is derived from an EMBL/GenBank/DDBJ whole genome shotgun (WGS) entry which is preliminary data.</text>
</comment>
<dbReference type="PROSITE" id="PS00061">
    <property type="entry name" value="ADH_SHORT"/>
    <property type="match status" value="1"/>
</dbReference>
<evidence type="ECO:0000313" key="5">
    <source>
        <dbReference type="EMBL" id="TWJ33428.1"/>
    </source>
</evidence>
<accession>A0A562WS53</accession>
<dbReference type="Proteomes" id="UP000319449">
    <property type="component" value="Unassembled WGS sequence"/>
</dbReference>
<dbReference type="PANTHER" id="PTHR43658:SF8">
    <property type="entry name" value="17-BETA-HYDROXYSTEROID DEHYDROGENASE 14-RELATED"/>
    <property type="match status" value="1"/>
</dbReference>
<proteinExistence type="inferred from homology"/>
<evidence type="ECO:0000256" key="3">
    <source>
        <dbReference type="RuleBase" id="RU000363"/>
    </source>
</evidence>
<dbReference type="FunFam" id="3.40.50.720:FF:000215">
    <property type="entry name" value="3-hydroxyacyl-CoA dehydrogenase type-2"/>
    <property type="match status" value="1"/>
</dbReference>
<protein>
    <submittedName>
        <fullName evidence="5">NAD(P)-dependent dehydrogenase (Short-subunit alcohol dehydrogenase family)</fullName>
    </submittedName>
</protein>
<gene>
    <name evidence="5" type="ORF">JN12_00102</name>
</gene>
<evidence type="ECO:0000256" key="2">
    <source>
        <dbReference type="ARBA" id="ARBA00023002"/>
    </source>
</evidence>
<organism evidence="5 6">
    <name type="scientific">Geobacter argillaceus</name>
    <dbReference type="NCBI Taxonomy" id="345631"/>
    <lineage>
        <taxon>Bacteria</taxon>
        <taxon>Pseudomonadati</taxon>
        <taxon>Thermodesulfobacteriota</taxon>
        <taxon>Desulfuromonadia</taxon>
        <taxon>Geobacterales</taxon>
        <taxon>Geobacteraceae</taxon>
        <taxon>Geobacter</taxon>
    </lineage>
</organism>
<dbReference type="EMBL" id="VLLN01000001">
    <property type="protein sequence ID" value="TWJ33428.1"/>
    <property type="molecule type" value="Genomic_DNA"/>
</dbReference>
<dbReference type="AlphaFoldDB" id="A0A562WS53"/>
<evidence type="ECO:0000259" key="4">
    <source>
        <dbReference type="SMART" id="SM00822"/>
    </source>
</evidence>
<dbReference type="PRINTS" id="PR00081">
    <property type="entry name" value="GDHRDH"/>
</dbReference>
<keyword evidence="6" id="KW-1185">Reference proteome</keyword>
<dbReference type="OrthoDB" id="5363038at2"/>
<evidence type="ECO:0000256" key="1">
    <source>
        <dbReference type="ARBA" id="ARBA00006484"/>
    </source>
</evidence>